<dbReference type="AlphaFoldDB" id="A0A9Q1EZH3"/>
<organism evidence="2 3">
    <name type="scientific">Synaphobranchus kaupii</name>
    <name type="common">Kaup's arrowtooth eel</name>
    <dbReference type="NCBI Taxonomy" id="118154"/>
    <lineage>
        <taxon>Eukaryota</taxon>
        <taxon>Metazoa</taxon>
        <taxon>Chordata</taxon>
        <taxon>Craniata</taxon>
        <taxon>Vertebrata</taxon>
        <taxon>Euteleostomi</taxon>
        <taxon>Actinopterygii</taxon>
        <taxon>Neopterygii</taxon>
        <taxon>Teleostei</taxon>
        <taxon>Anguilliformes</taxon>
        <taxon>Synaphobranchidae</taxon>
        <taxon>Synaphobranchus</taxon>
    </lineage>
</organism>
<evidence type="ECO:0000313" key="2">
    <source>
        <dbReference type="EMBL" id="KAJ8348087.1"/>
    </source>
</evidence>
<feature type="region of interest" description="Disordered" evidence="1">
    <location>
        <begin position="61"/>
        <end position="82"/>
    </location>
</feature>
<protein>
    <submittedName>
        <fullName evidence="2">Uncharacterized protein</fullName>
    </submittedName>
</protein>
<dbReference type="Proteomes" id="UP001152622">
    <property type="component" value="Chromosome 10"/>
</dbReference>
<gene>
    <name evidence="2" type="ORF">SKAU_G00266760</name>
</gene>
<accession>A0A9Q1EZH3</accession>
<keyword evidence="3" id="KW-1185">Reference proteome</keyword>
<name>A0A9Q1EZH3_SYNKA</name>
<evidence type="ECO:0000313" key="3">
    <source>
        <dbReference type="Proteomes" id="UP001152622"/>
    </source>
</evidence>
<comment type="caution">
    <text evidence="2">The sequence shown here is derived from an EMBL/GenBank/DDBJ whole genome shotgun (WGS) entry which is preliminary data.</text>
</comment>
<evidence type="ECO:0000256" key="1">
    <source>
        <dbReference type="SAM" id="MobiDB-lite"/>
    </source>
</evidence>
<sequence length="169" mass="19005">MRWERSDLTAAQTRDLINWRRFNLRRACDDSICAECRPRPRLTWRHRPVFARMAAFKCQDNRGSASERQHARTEAAASAPQEHQISPDGFRTLFSVAEGAACYETDARGGREIFRSKATLLAPQQMLGFGLARKCADARLKATRGRAPQITHAGIACLFGICRSQGKKI</sequence>
<proteinExistence type="predicted"/>
<dbReference type="EMBL" id="JAINUF010000010">
    <property type="protein sequence ID" value="KAJ8348087.1"/>
    <property type="molecule type" value="Genomic_DNA"/>
</dbReference>
<reference evidence="2" key="1">
    <citation type="journal article" date="2023" name="Science">
        <title>Genome structures resolve the early diversification of teleost fishes.</title>
        <authorList>
            <person name="Parey E."/>
            <person name="Louis A."/>
            <person name="Montfort J."/>
            <person name="Bouchez O."/>
            <person name="Roques C."/>
            <person name="Iampietro C."/>
            <person name="Lluch J."/>
            <person name="Castinel A."/>
            <person name="Donnadieu C."/>
            <person name="Desvignes T."/>
            <person name="Floi Bucao C."/>
            <person name="Jouanno E."/>
            <person name="Wen M."/>
            <person name="Mejri S."/>
            <person name="Dirks R."/>
            <person name="Jansen H."/>
            <person name="Henkel C."/>
            <person name="Chen W.J."/>
            <person name="Zahm M."/>
            <person name="Cabau C."/>
            <person name="Klopp C."/>
            <person name="Thompson A.W."/>
            <person name="Robinson-Rechavi M."/>
            <person name="Braasch I."/>
            <person name="Lecointre G."/>
            <person name="Bobe J."/>
            <person name="Postlethwait J.H."/>
            <person name="Berthelot C."/>
            <person name="Roest Crollius H."/>
            <person name="Guiguen Y."/>
        </authorList>
    </citation>
    <scope>NUCLEOTIDE SEQUENCE</scope>
    <source>
        <strain evidence="2">WJC10195</strain>
    </source>
</reference>